<dbReference type="EMBL" id="JAUEPT010000001">
    <property type="protein sequence ID" value="KAK0456972.1"/>
    <property type="molecule type" value="Genomic_DNA"/>
</dbReference>
<comment type="caution">
    <text evidence="1">The sequence shown here is derived from an EMBL/GenBank/DDBJ whole genome shotgun (WGS) entry which is preliminary data.</text>
</comment>
<dbReference type="AlphaFoldDB" id="A0AA39K9P3"/>
<accession>A0AA39K9P3</accession>
<dbReference type="Proteomes" id="UP001175226">
    <property type="component" value="Unassembled WGS sequence"/>
</dbReference>
<protein>
    <submittedName>
        <fullName evidence="1">Uncharacterized protein</fullName>
    </submittedName>
</protein>
<name>A0AA39K9P3_9AGAR</name>
<keyword evidence="2" id="KW-1185">Reference proteome</keyword>
<gene>
    <name evidence="1" type="ORF">EV421DRAFT_1729481</name>
</gene>
<sequence length="135" mass="15442">MSETDPIDPLQDGEAMVIVGENGKTAIEELLKEYSKPLQTINRDTGEQTDYPSMAYHVQYYGEYKLQAEDVVSKEYNCFKTQPRHSLQAQMMEAIQATVNKLQATITVAAMMVTLRMTWFQIDPHDMYLPILRGC</sequence>
<organism evidence="1 2">
    <name type="scientific">Armillaria borealis</name>
    <dbReference type="NCBI Taxonomy" id="47425"/>
    <lineage>
        <taxon>Eukaryota</taxon>
        <taxon>Fungi</taxon>
        <taxon>Dikarya</taxon>
        <taxon>Basidiomycota</taxon>
        <taxon>Agaricomycotina</taxon>
        <taxon>Agaricomycetes</taxon>
        <taxon>Agaricomycetidae</taxon>
        <taxon>Agaricales</taxon>
        <taxon>Marasmiineae</taxon>
        <taxon>Physalacriaceae</taxon>
        <taxon>Armillaria</taxon>
    </lineage>
</organism>
<proteinExistence type="predicted"/>
<evidence type="ECO:0000313" key="2">
    <source>
        <dbReference type="Proteomes" id="UP001175226"/>
    </source>
</evidence>
<evidence type="ECO:0000313" key="1">
    <source>
        <dbReference type="EMBL" id="KAK0456972.1"/>
    </source>
</evidence>
<reference evidence="1" key="1">
    <citation type="submission" date="2023-06" db="EMBL/GenBank/DDBJ databases">
        <authorList>
            <consortium name="Lawrence Berkeley National Laboratory"/>
            <person name="Ahrendt S."/>
            <person name="Sahu N."/>
            <person name="Indic B."/>
            <person name="Wong-Bajracharya J."/>
            <person name="Merenyi Z."/>
            <person name="Ke H.-M."/>
            <person name="Monk M."/>
            <person name="Kocsube S."/>
            <person name="Drula E."/>
            <person name="Lipzen A."/>
            <person name="Balint B."/>
            <person name="Henrissat B."/>
            <person name="Andreopoulos B."/>
            <person name="Martin F.M."/>
            <person name="Harder C.B."/>
            <person name="Rigling D."/>
            <person name="Ford K.L."/>
            <person name="Foster G.D."/>
            <person name="Pangilinan J."/>
            <person name="Papanicolaou A."/>
            <person name="Barry K."/>
            <person name="LaButti K."/>
            <person name="Viragh M."/>
            <person name="Koriabine M."/>
            <person name="Yan M."/>
            <person name="Riley R."/>
            <person name="Champramary S."/>
            <person name="Plett K.L."/>
            <person name="Tsai I.J."/>
            <person name="Slot J."/>
            <person name="Sipos G."/>
            <person name="Plett J."/>
            <person name="Nagy L.G."/>
            <person name="Grigoriev I.V."/>
        </authorList>
    </citation>
    <scope>NUCLEOTIDE SEQUENCE</scope>
    <source>
        <strain evidence="1">FPL87.14</strain>
    </source>
</reference>